<keyword evidence="11 21" id="KW-0732">Signal</keyword>
<evidence type="ECO:0000256" key="15">
    <source>
        <dbReference type="ARBA" id="ARBA00023098"/>
    </source>
</evidence>
<evidence type="ECO:0000256" key="20">
    <source>
        <dbReference type="PIRSR" id="PIRSR603187-2"/>
    </source>
</evidence>
<feature type="signal peptide" evidence="21">
    <location>
        <begin position="1"/>
        <end position="28"/>
    </location>
</feature>
<dbReference type="InterPro" id="IPR003187">
    <property type="entry name" value="PLipase_A1"/>
</dbReference>
<evidence type="ECO:0000256" key="11">
    <source>
        <dbReference type="ARBA" id="ARBA00022729"/>
    </source>
</evidence>
<dbReference type="GO" id="GO:0008970">
    <property type="term" value="F:phospholipase A1 activity"/>
    <property type="evidence" value="ECO:0007669"/>
    <property type="project" value="UniProtKB-EC"/>
</dbReference>
<keyword evidence="9" id="KW-0812">Transmembrane</keyword>
<comment type="similarity">
    <text evidence="4">Belongs to the phospholipase A1 family.</text>
</comment>
<dbReference type="EC" id="3.1.1.4" evidence="7"/>
<feature type="binding site" description="in dimeric form" evidence="20">
    <location>
        <position position="153"/>
    </location>
    <ligand>
        <name>Ca(2+)</name>
        <dbReference type="ChEBI" id="CHEBI:29108"/>
        <label>1</label>
    </ligand>
</feature>
<feature type="active site" description="Proton acceptor" evidence="19">
    <location>
        <position position="143"/>
    </location>
</feature>
<dbReference type="EMBL" id="FNBD01000011">
    <property type="protein sequence ID" value="SDF32383.1"/>
    <property type="molecule type" value="Genomic_DNA"/>
</dbReference>
<gene>
    <name evidence="22" type="ORF">SAMN04487992_11197</name>
</gene>
<evidence type="ECO:0000313" key="23">
    <source>
        <dbReference type="Proteomes" id="UP000182114"/>
    </source>
</evidence>
<comment type="catalytic activity">
    <reaction evidence="1">
        <text>a 1,2-diacyl-sn-glycero-3-phosphocholine + H2O = a 2-acyl-sn-glycero-3-phosphocholine + a fatty acid + H(+)</text>
        <dbReference type="Rhea" id="RHEA:18689"/>
        <dbReference type="ChEBI" id="CHEBI:15377"/>
        <dbReference type="ChEBI" id="CHEBI:15378"/>
        <dbReference type="ChEBI" id="CHEBI:28868"/>
        <dbReference type="ChEBI" id="CHEBI:57643"/>
        <dbReference type="ChEBI" id="CHEBI:57875"/>
        <dbReference type="EC" id="3.1.1.32"/>
    </reaction>
</comment>
<dbReference type="GO" id="GO:0009279">
    <property type="term" value="C:cell outer membrane"/>
    <property type="evidence" value="ECO:0007669"/>
    <property type="project" value="UniProtKB-SubCell"/>
</dbReference>
<dbReference type="SUPFAM" id="SSF56931">
    <property type="entry name" value="Outer membrane phospholipase A (OMPLA)"/>
    <property type="match status" value="1"/>
</dbReference>
<dbReference type="Gene3D" id="2.40.230.10">
    <property type="entry name" value="Phospholipase A1"/>
    <property type="match status" value="1"/>
</dbReference>
<keyword evidence="12" id="KW-0378">Hydrolase</keyword>
<comment type="cofactor">
    <cofactor evidence="20">
        <name>Ca(2+)</name>
        <dbReference type="ChEBI" id="CHEBI:29108"/>
    </cofactor>
    <text evidence="20">Binds 1 Ca(2+) ion per monomer.</text>
</comment>
<proteinExistence type="inferred from homology"/>
<evidence type="ECO:0000256" key="21">
    <source>
        <dbReference type="SAM" id="SignalP"/>
    </source>
</evidence>
<dbReference type="eggNOG" id="COG2829">
    <property type="taxonomic scope" value="Bacteria"/>
</dbReference>
<organism evidence="22 23">
    <name type="scientific">Cellulophaga baltica</name>
    <dbReference type="NCBI Taxonomy" id="76594"/>
    <lineage>
        <taxon>Bacteria</taxon>
        <taxon>Pseudomonadati</taxon>
        <taxon>Bacteroidota</taxon>
        <taxon>Flavobacteriia</taxon>
        <taxon>Flavobacteriales</taxon>
        <taxon>Flavobacteriaceae</taxon>
        <taxon>Cellulophaga</taxon>
    </lineage>
</organism>
<keyword evidence="17" id="KW-0998">Cell outer membrane</keyword>
<dbReference type="PANTHER" id="PTHR40457:SF1">
    <property type="entry name" value="PHOSPHOLIPASE A1"/>
    <property type="match status" value="1"/>
</dbReference>
<evidence type="ECO:0000256" key="14">
    <source>
        <dbReference type="ARBA" id="ARBA00022963"/>
    </source>
</evidence>
<dbReference type="GO" id="GO:0004623">
    <property type="term" value="F:phospholipase A2 activity"/>
    <property type="evidence" value="ECO:0007669"/>
    <property type="project" value="UniProtKB-EC"/>
</dbReference>
<keyword evidence="16" id="KW-0472">Membrane</keyword>
<keyword evidence="14" id="KW-0442">Lipid degradation</keyword>
<dbReference type="EC" id="3.1.1.32" evidence="6"/>
<evidence type="ECO:0000256" key="9">
    <source>
        <dbReference type="ARBA" id="ARBA00022692"/>
    </source>
</evidence>
<comment type="subcellular location">
    <subcellularLocation>
        <location evidence="3">Cell outer membrane</location>
        <topology evidence="3">Multi-pass membrane protein</topology>
    </subcellularLocation>
</comment>
<accession>A0A1G7K583</accession>
<dbReference type="InterPro" id="IPR036541">
    <property type="entry name" value="PLipase_A1_sf"/>
</dbReference>
<evidence type="ECO:0000256" key="6">
    <source>
        <dbReference type="ARBA" id="ARBA00013179"/>
    </source>
</evidence>
<evidence type="ECO:0000256" key="16">
    <source>
        <dbReference type="ARBA" id="ARBA00023136"/>
    </source>
</evidence>
<evidence type="ECO:0000256" key="19">
    <source>
        <dbReference type="PIRSR" id="PIRSR603187-1"/>
    </source>
</evidence>
<feature type="binding site" description="in dimeric form" evidence="20">
    <location>
        <position position="148"/>
    </location>
    <ligand>
        <name>Ca(2+)</name>
        <dbReference type="ChEBI" id="CHEBI:29108"/>
        <label>1</label>
    </ligand>
</feature>
<evidence type="ECO:0000256" key="13">
    <source>
        <dbReference type="ARBA" id="ARBA00022837"/>
    </source>
</evidence>
<evidence type="ECO:0000256" key="7">
    <source>
        <dbReference type="ARBA" id="ARBA00013278"/>
    </source>
</evidence>
<evidence type="ECO:0000256" key="1">
    <source>
        <dbReference type="ARBA" id="ARBA00000111"/>
    </source>
</evidence>
<feature type="binding site" description="in dimeric form" evidence="20">
    <location>
        <position position="108"/>
    </location>
    <ligand>
        <name>Ca(2+)</name>
        <dbReference type="ChEBI" id="CHEBI:29108"/>
        <label>1</label>
    </ligand>
</feature>
<feature type="chain" id="PRO_5010353709" description="Phosphatidylcholine 1-acylhydrolase" evidence="21">
    <location>
        <begin position="29"/>
        <end position="292"/>
    </location>
</feature>
<dbReference type="Pfam" id="PF02253">
    <property type="entry name" value="PLA1"/>
    <property type="match status" value="1"/>
</dbReference>
<feature type="active site" description="Nucleophile" evidence="19">
    <location>
        <position position="145"/>
    </location>
</feature>
<dbReference type="Proteomes" id="UP000182114">
    <property type="component" value="Unassembled WGS sequence"/>
</dbReference>
<keyword evidence="15" id="KW-0443">Lipid metabolism</keyword>
<evidence type="ECO:0000256" key="10">
    <source>
        <dbReference type="ARBA" id="ARBA00022723"/>
    </source>
</evidence>
<reference evidence="23" key="1">
    <citation type="submission" date="2016-10" db="EMBL/GenBank/DDBJ databases">
        <authorList>
            <person name="Varghese N."/>
            <person name="Submissions S."/>
        </authorList>
    </citation>
    <scope>NUCLEOTIDE SEQUENCE [LARGE SCALE GENOMIC DNA]</scope>
    <source>
        <strain evidence="23">DSM 24729</strain>
    </source>
</reference>
<dbReference type="PRINTS" id="PR01486">
    <property type="entry name" value="PHPHLIPASEA1"/>
</dbReference>
<keyword evidence="8" id="KW-1134">Transmembrane beta strand</keyword>
<evidence type="ECO:0000256" key="12">
    <source>
        <dbReference type="ARBA" id="ARBA00022801"/>
    </source>
</evidence>
<keyword evidence="13 20" id="KW-0106">Calcium</keyword>
<dbReference type="PANTHER" id="PTHR40457">
    <property type="entry name" value="PHOSPHOLIPASE A1"/>
    <property type="match status" value="1"/>
</dbReference>
<protein>
    <recommendedName>
        <fullName evidence="18">Phosphatidylcholine 1-acylhydrolase</fullName>
        <ecNumber evidence="6">3.1.1.32</ecNumber>
        <ecNumber evidence="7">3.1.1.4</ecNumber>
    </recommendedName>
</protein>
<comment type="subunit">
    <text evidence="5">Homodimer; dimerization is reversible, and the dimeric form is the active one.</text>
</comment>
<evidence type="ECO:0000256" key="17">
    <source>
        <dbReference type="ARBA" id="ARBA00023237"/>
    </source>
</evidence>
<evidence type="ECO:0000256" key="8">
    <source>
        <dbReference type="ARBA" id="ARBA00022452"/>
    </source>
</evidence>
<evidence type="ECO:0000256" key="2">
    <source>
        <dbReference type="ARBA" id="ARBA00001604"/>
    </source>
</evidence>
<evidence type="ECO:0000313" key="22">
    <source>
        <dbReference type="EMBL" id="SDF32383.1"/>
    </source>
</evidence>
<dbReference type="RefSeq" id="WP_074539125.1">
    <property type="nucleotide sequence ID" value="NZ_FNBD01000011.1"/>
</dbReference>
<keyword evidence="10 20" id="KW-0479">Metal-binding</keyword>
<evidence type="ECO:0000256" key="4">
    <source>
        <dbReference type="ARBA" id="ARBA00010525"/>
    </source>
</evidence>
<evidence type="ECO:0000256" key="3">
    <source>
        <dbReference type="ARBA" id="ARBA00004571"/>
    </source>
</evidence>
<dbReference type="AlphaFoldDB" id="A0A1G7K583"/>
<name>A0A1G7K583_9FLAO</name>
<comment type="catalytic activity">
    <reaction evidence="2">
        <text>a 1,2-diacyl-sn-glycero-3-phosphocholine + H2O = a 1-acyl-sn-glycero-3-phosphocholine + a fatty acid + H(+)</text>
        <dbReference type="Rhea" id="RHEA:15801"/>
        <dbReference type="ChEBI" id="CHEBI:15377"/>
        <dbReference type="ChEBI" id="CHEBI:15378"/>
        <dbReference type="ChEBI" id="CHEBI:28868"/>
        <dbReference type="ChEBI" id="CHEBI:57643"/>
        <dbReference type="ChEBI" id="CHEBI:58168"/>
        <dbReference type="EC" id="3.1.1.4"/>
    </reaction>
</comment>
<dbReference type="GO" id="GO:0046872">
    <property type="term" value="F:metal ion binding"/>
    <property type="evidence" value="ECO:0007669"/>
    <property type="project" value="UniProtKB-KW"/>
</dbReference>
<keyword evidence="23" id="KW-1185">Reference proteome</keyword>
<evidence type="ECO:0000256" key="18">
    <source>
        <dbReference type="ARBA" id="ARBA00032375"/>
    </source>
</evidence>
<dbReference type="GO" id="GO:0016042">
    <property type="term" value="P:lipid catabolic process"/>
    <property type="evidence" value="ECO:0007669"/>
    <property type="project" value="UniProtKB-KW"/>
</dbReference>
<evidence type="ECO:0000256" key="5">
    <source>
        <dbReference type="ARBA" id="ARBA00011702"/>
    </source>
</evidence>
<sequence length="292" mass="34383">MYTNKTSLFKFPALLLIITCIFSNSVKGQTLTREAFKDTMQQIPYFTIHKDNYFITGVPTNKEINSTTANAKYQVSFKQMITRDVLPWETYLFLTYSQKAFWDVYKDSYPFKEINFNPTLGVGKAFFDKNDRIRGIGNLYFEHESNGRDSIYSRSWNRLSAEYHRAVGPKTILTIKGWIPFGYKSGNPELLDYVGLGELTVSHDFREDKFSLEVKLRKGLQWDAKGMLRTRFYYRPSKHKSNQYIMLEWFAGQAENLINYDRFTSMVRVGYVIKTDELNFLKGRKCYYPFNE</sequence>